<gene>
    <name evidence="2" type="ORF">HDF17_003626</name>
</gene>
<dbReference type="EMBL" id="JACCCW010000002">
    <property type="protein sequence ID" value="NYF81306.1"/>
    <property type="molecule type" value="Genomic_DNA"/>
</dbReference>
<evidence type="ECO:0000256" key="1">
    <source>
        <dbReference type="SAM" id="MobiDB-lite"/>
    </source>
</evidence>
<sequence>MSTKVSEEEFAALEARARARKLTLSEWVRAELLEAHDGAADEVLLGEVLALRTILINLLFSLGSGKPVTPEAMQELIARADGDKSRRAMERLTALRATVPEPETEPETAAETNPEEG</sequence>
<organism evidence="2 3">
    <name type="scientific">Granulicella arctica</name>
    <dbReference type="NCBI Taxonomy" id="940613"/>
    <lineage>
        <taxon>Bacteria</taxon>
        <taxon>Pseudomonadati</taxon>
        <taxon>Acidobacteriota</taxon>
        <taxon>Terriglobia</taxon>
        <taxon>Terriglobales</taxon>
        <taxon>Acidobacteriaceae</taxon>
        <taxon>Granulicella</taxon>
    </lineage>
</organism>
<dbReference type="RefSeq" id="WP_179493136.1">
    <property type="nucleotide sequence ID" value="NZ_JACCCW010000002.1"/>
</dbReference>
<accession>A0A7Y9PLI1</accession>
<evidence type="ECO:0000313" key="2">
    <source>
        <dbReference type="EMBL" id="NYF81306.1"/>
    </source>
</evidence>
<feature type="compositionally biased region" description="Acidic residues" evidence="1">
    <location>
        <begin position="102"/>
        <end position="117"/>
    </location>
</feature>
<protein>
    <submittedName>
        <fullName evidence="2">Uncharacterized protein</fullName>
    </submittedName>
</protein>
<name>A0A7Y9PLI1_9BACT</name>
<dbReference type="Proteomes" id="UP000589520">
    <property type="component" value="Unassembled WGS sequence"/>
</dbReference>
<proteinExistence type="predicted"/>
<evidence type="ECO:0000313" key="3">
    <source>
        <dbReference type="Proteomes" id="UP000589520"/>
    </source>
</evidence>
<keyword evidence="3" id="KW-1185">Reference proteome</keyword>
<feature type="region of interest" description="Disordered" evidence="1">
    <location>
        <begin position="94"/>
        <end position="117"/>
    </location>
</feature>
<dbReference type="AlphaFoldDB" id="A0A7Y9PLI1"/>
<comment type="caution">
    <text evidence="2">The sequence shown here is derived from an EMBL/GenBank/DDBJ whole genome shotgun (WGS) entry which is preliminary data.</text>
</comment>
<reference evidence="2 3" key="1">
    <citation type="submission" date="2020-07" db="EMBL/GenBank/DDBJ databases">
        <title>Genomic Encyclopedia of Type Strains, Phase IV (KMG-V): Genome sequencing to study the core and pangenomes of soil and plant-associated prokaryotes.</title>
        <authorList>
            <person name="Whitman W."/>
        </authorList>
    </citation>
    <scope>NUCLEOTIDE SEQUENCE [LARGE SCALE GENOMIC DNA]</scope>
    <source>
        <strain evidence="2 3">X4EP2</strain>
    </source>
</reference>